<evidence type="ECO:0000256" key="3">
    <source>
        <dbReference type="ARBA" id="ARBA00022475"/>
    </source>
</evidence>
<comment type="subcellular location">
    <subcellularLocation>
        <location evidence="12">Cell inner membrane</location>
        <topology evidence="12">Multi-pass membrane protein</topology>
    </subcellularLocation>
    <subcellularLocation>
        <location evidence="1">Cell membrane</location>
        <topology evidence="1">Multi-pass membrane protein</topology>
    </subcellularLocation>
</comment>
<keyword evidence="5 12" id="KW-0997">Cell inner membrane</keyword>
<feature type="transmembrane region" description="Helical" evidence="12">
    <location>
        <begin position="94"/>
        <end position="111"/>
    </location>
</feature>
<dbReference type="PANTHER" id="PTHR30561:SF23">
    <property type="entry name" value="4-AMINO-4-DEOXY-L-ARABINOSE-PHOSPHOUNDECAPRENOL FLIPPASE SUBUNIT ARNE-RELATED"/>
    <property type="match status" value="1"/>
</dbReference>
<dbReference type="GO" id="GO:1901505">
    <property type="term" value="F:carbohydrate derivative transmembrane transporter activity"/>
    <property type="evidence" value="ECO:0007669"/>
    <property type="project" value="InterPro"/>
</dbReference>
<dbReference type="Gene3D" id="1.10.3730.20">
    <property type="match status" value="1"/>
</dbReference>
<comment type="function">
    <text evidence="12">Translocates 4-amino-4-deoxy-L-arabinose-phosphoundecaprenol (alpha-L-Ara4N-phosphoundecaprenol) from the cytoplasmic to the periplasmic side of the inner membrane.</text>
</comment>
<evidence type="ECO:0000256" key="7">
    <source>
        <dbReference type="ARBA" id="ARBA00022692"/>
    </source>
</evidence>
<dbReference type="GO" id="GO:0009245">
    <property type="term" value="P:lipid A biosynthetic process"/>
    <property type="evidence" value="ECO:0007669"/>
    <property type="project" value="UniProtKB-UniRule"/>
</dbReference>
<comment type="subunit">
    <text evidence="12">Heterodimer of ArnE and ArnF.</text>
</comment>
<evidence type="ECO:0000259" key="13">
    <source>
        <dbReference type="Pfam" id="PF00892"/>
    </source>
</evidence>
<keyword evidence="7 12" id="KW-0812">Transmembrane</keyword>
<evidence type="ECO:0000313" key="15">
    <source>
        <dbReference type="Proteomes" id="UP000226420"/>
    </source>
</evidence>
<dbReference type="HAMAP" id="MF_01869">
    <property type="entry name" value="Flippase_ArnE"/>
    <property type="match status" value="1"/>
</dbReference>
<evidence type="ECO:0000256" key="12">
    <source>
        <dbReference type="HAMAP-Rule" id="MF_01869"/>
    </source>
</evidence>
<dbReference type="InterPro" id="IPR037185">
    <property type="entry name" value="EmrE-like"/>
</dbReference>
<evidence type="ECO:0000313" key="14">
    <source>
        <dbReference type="EMBL" id="SFD48920.1"/>
    </source>
</evidence>
<dbReference type="InterPro" id="IPR022883">
    <property type="entry name" value="Flippase_ArnE"/>
</dbReference>
<dbReference type="SUPFAM" id="SSF103481">
    <property type="entry name" value="Multidrug resistance efflux transporter EmrE"/>
    <property type="match status" value="1"/>
</dbReference>
<evidence type="ECO:0000256" key="11">
    <source>
        <dbReference type="ARBA" id="ARBA00023136"/>
    </source>
</evidence>
<keyword evidence="6 12" id="KW-0441">Lipid A biosynthesis</keyword>
<gene>
    <name evidence="12" type="primary">arnE</name>
    <name evidence="14" type="ORF">SAMN02745723_12219</name>
</gene>
<evidence type="ECO:0000256" key="6">
    <source>
        <dbReference type="ARBA" id="ARBA00022556"/>
    </source>
</evidence>
<evidence type="ECO:0000256" key="2">
    <source>
        <dbReference type="ARBA" id="ARBA00022448"/>
    </source>
</evidence>
<dbReference type="NCBIfam" id="NF011625">
    <property type="entry name" value="PRK15051.1"/>
    <property type="match status" value="1"/>
</dbReference>
<dbReference type="InterPro" id="IPR000620">
    <property type="entry name" value="EamA_dom"/>
</dbReference>
<protein>
    <recommendedName>
        <fullName evidence="12">Probable 4-amino-4-deoxy-L-arabinose-phosphoundecaprenol flippase subunit ArnE</fullName>
        <shortName evidence="12">L-Ara4N-phosphoundecaprenol flippase subunit ArnE</shortName>
    </recommendedName>
    <alternativeName>
        <fullName evidence="12">Undecaprenyl phosphate-aminoarabinose flippase subunit ArnE</fullName>
    </alternativeName>
</protein>
<dbReference type="GO" id="GO:0005886">
    <property type="term" value="C:plasma membrane"/>
    <property type="evidence" value="ECO:0007669"/>
    <property type="project" value="UniProtKB-SubCell"/>
</dbReference>
<feature type="transmembrane region" description="Helical" evidence="12">
    <location>
        <begin position="40"/>
        <end position="61"/>
    </location>
</feature>
<dbReference type="PANTHER" id="PTHR30561">
    <property type="entry name" value="SMR FAMILY PROTON-DEPENDENT DRUG EFFLUX TRANSPORTER SUGE"/>
    <property type="match status" value="1"/>
</dbReference>
<sequence>MSYLLLFIVSILTCCGQLSQKVAAQRWQSHPESSRLRVTLYWLFLSALLLGVAMLVWLRVLQLLPLSVAYPMISLNFVLVTLCARYVFGEPTDKQHWIGIGLIMLGIFLMSRGL</sequence>
<evidence type="ECO:0000256" key="4">
    <source>
        <dbReference type="ARBA" id="ARBA00022516"/>
    </source>
</evidence>
<dbReference type="FunFam" id="1.10.3730.20:FF:000002">
    <property type="entry name" value="Probable 4-amino-4-deoxy-L-arabinose-phosphoundecaprenol flippase subunit ArnE"/>
    <property type="match status" value="1"/>
</dbReference>
<comment type="similarity">
    <text evidence="12">Belongs to the ArnE family.</text>
</comment>
<feature type="domain" description="EamA" evidence="13">
    <location>
        <begin position="27"/>
        <end position="111"/>
    </location>
</feature>
<proteinExistence type="inferred from homology"/>
<keyword evidence="2 12" id="KW-0813">Transport</keyword>
<dbReference type="RefSeq" id="WP_047782088.1">
    <property type="nucleotide sequence ID" value="NZ_FOLW01000022.1"/>
</dbReference>
<evidence type="ECO:0000256" key="1">
    <source>
        <dbReference type="ARBA" id="ARBA00004651"/>
    </source>
</evidence>
<dbReference type="AlphaFoldDB" id="A0AAJ4WDR6"/>
<dbReference type="EMBL" id="FOLW01000022">
    <property type="protein sequence ID" value="SFD48920.1"/>
    <property type="molecule type" value="Genomic_DNA"/>
</dbReference>
<dbReference type="InterPro" id="IPR000390">
    <property type="entry name" value="Small_drug/metabolite_transptr"/>
</dbReference>
<reference evidence="14 15" key="1">
    <citation type="submission" date="2016-10" db="EMBL/GenBank/DDBJ databases">
        <authorList>
            <person name="Varghese N."/>
            <person name="Submissions S."/>
        </authorList>
    </citation>
    <scope>NUCLEOTIDE SEQUENCE [LARGE SCALE GENOMIC DNA]</scope>
    <source>
        <strain evidence="14 15">DSM 5563</strain>
    </source>
</reference>
<name>A0AAJ4WDR6_9GAMM</name>
<dbReference type="Proteomes" id="UP000226420">
    <property type="component" value="Unassembled WGS sequence"/>
</dbReference>
<organism evidence="14 15">
    <name type="scientific">Pragia fontium DSM 5563 = ATCC 49100</name>
    <dbReference type="NCBI Taxonomy" id="1122977"/>
    <lineage>
        <taxon>Bacteria</taxon>
        <taxon>Pseudomonadati</taxon>
        <taxon>Pseudomonadota</taxon>
        <taxon>Gammaproteobacteria</taxon>
        <taxon>Enterobacterales</taxon>
        <taxon>Budviciaceae</taxon>
        <taxon>Pragia</taxon>
    </lineage>
</organism>
<evidence type="ECO:0000256" key="5">
    <source>
        <dbReference type="ARBA" id="ARBA00022519"/>
    </source>
</evidence>
<evidence type="ECO:0000256" key="10">
    <source>
        <dbReference type="ARBA" id="ARBA00023098"/>
    </source>
</evidence>
<keyword evidence="4 12" id="KW-0444">Lipid biosynthesis</keyword>
<keyword evidence="3 12" id="KW-1003">Cell membrane</keyword>
<evidence type="ECO:0000256" key="9">
    <source>
        <dbReference type="ARBA" id="ARBA00022989"/>
    </source>
</evidence>
<dbReference type="Pfam" id="PF00892">
    <property type="entry name" value="EamA"/>
    <property type="match status" value="1"/>
</dbReference>
<keyword evidence="11 12" id="KW-0472">Membrane</keyword>
<accession>A0AAJ4WDR6</accession>
<feature type="transmembrane region" description="Helical" evidence="12">
    <location>
        <begin position="68"/>
        <end position="88"/>
    </location>
</feature>
<dbReference type="GO" id="GO:0009103">
    <property type="term" value="P:lipopolysaccharide biosynthetic process"/>
    <property type="evidence" value="ECO:0007669"/>
    <property type="project" value="UniProtKB-UniRule"/>
</dbReference>
<comment type="pathway">
    <text evidence="12">Bacterial outer membrane biogenesis; lipopolysaccharide biosynthesis.</text>
</comment>
<keyword evidence="8 12" id="KW-0448">Lipopolysaccharide biosynthesis</keyword>
<evidence type="ECO:0000256" key="8">
    <source>
        <dbReference type="ARBA" id="ARBA00022985"/>
    </source>
</evidence>
<keyword evidence="10 12" id="KW-0443">Lipid metabolism</keyword>
<comment type="caution">
    <text evidence="14">The sequence shown here is derived from an EMBL/GenBank/DDBJ whole genome shotgun (WGS) entry which is preliminary data.</text>
</comment>
<keyword evidence="9 12" id="KW-1133">Transmembrane helix</keyword>